<organism evidence="6 7">
    <name type="scientific">Aestuariibaculum marinum</name>
    <dbReference type="NCBI Taxonomy" id="2683592"/>
    <lineage>
        <taxon>Bacteria</taxon>
        <taxon>Pseudomonadati</taxon>
        <taxon>Bacteroidota</taxon>
        <taxon>Flavobacteriia</taxon>
        <taxon>Flavobacteriales</taxon>
        <taxon>Flavobacteriaceae</taxon>
    </lineage>
</organism>
<evidence type="ECO:0000256" key="2">
    <source>
        <dbReference type="ARBA" id="ARBA00007261"/>
    </source>
</evidence>
<evidence type="ECO:0000256" key="1">
    <source>
        <dbReference type="ARBA" id="ARBA00001947"/>
    </source>
</evidence>
<dbReference type="PROSITE" id="PS00143">
    <property type="entry name" value="INSULINASE"/>
    <property type="match status" value="1"/>
</dbReference>
<dbReference type="InterPro" id="IPR011765">
    <property type="entry name" value="Pept_M16_N"/>
</dbReference>
<evidence type="ECO:0000313" key="6">
    <source>
        <dbReference type="EMBL" id="MBD0824240.1"/>
    </source>
</evidence>
<proteinExistence type="inferred from homology"/>
<feature type="domain" description="Peptidase M16 C-terminal" evidence="5">
    <location>
        <begin position="681"/>
        <end position="824"/>
    </location>
</feature>
<dbReference type="SUPFAM" id="SSF63411">
    <property type="entry name" value="LuxS/MPP-like metallohydrolase"/>
    <property type="match status" value="3"/>
</dbReference>
<evidence type="ECO:0000259" key="4">
    <source>
        <dbReference type="Pfam" id="PF00675"/>
    </source>
</evidence>
<dbReference type="PANTHER" id="PTHR11851:SF49">
    <property type="entry name" value="MITOCHONDRIAL-PROCESSING PEPTIDASE SUBUNIT ALPHA"/>
    <property type="match status" value="1"/>
</dbReference>
<protein>
    <submittedName>
        <fullName evidence="6">Insulinase family protein</fullName>
    </submittedName>
</protein>
<dbReference type="GO" id="GO:0006508">
    <property type="term" value="P:proteolysis"/>
    <property type="evidence" value="ECO:0007669"/>
    <property type="project" value="InterPro"/>
</dbReference>
<sequence>MNKGILNFLSIILISAHSYGQKFFMPEGITYKKLENGFRYYIVPNGEPGKIGIYLLSDTGSFVEKQEERGVAHFLEHMVFKGSKNYPGNETSEALERMGLRIGRDYNGSVNDTHTEYRVFIPENNKETLKQTLRLMNDWCFNLQMDSTDLEVEKKVVIEEIKLRRGGGTPFVIGTYLEGHNGLGSKEQINSVTSKDVKDFYHKYYTADQLALVIYGKVDEKKVSRYIHKLYGKLPRATDKTDNKYLDLSRETIVNGNYQNENSEMLVLGFKTRDFPVVDLPSYKKDLIYKVFCEMLENRINQLSNSDLERVRANIAVPFTGNLWFNFRLEAKKDASYNNMLKNFNYVIAQARRFGFLQEEINFFVNKLLKRYTSALGSADNYFGAAQLHFFKGEMPISTQDKVKYTQEIANTITPRDFIEVLNSFTDLNKTILFDKHANAFQAGFNEAYILGAIKQIDKNTKVAPYQFSEPSNQFEIRNNTNLPEVRIENLNPKSIKKKVKLGDYLYLLEYDNGIKVVVNNAPNSQTQIKIVSKHGLNNIPEKDRALFKFTADYLDEAFGDYNQEEARDLRRKLRVYKNLELGNTDYELQLKGSNQNFQQLIKVFNLIVNNQPQLKVDEVQKRIDRFYKSPNNSNDTYQGYTNKILGKGLDTPSIEKPIIDENIIGRFLEYNQWFKRSLKDAYIYVGGELPEDVDELISTYIATIQPVVFNTKIDETQPPLKTEKPAIKDISWNKKSTKSSFMFASVSSKPITFKDQLISEGIAEYGYKRMFQILRKKYGYVYSLGASSHTNVSKNLSALSIRYIVEDEANVEAAQKAMIDEVLYPMSQGELSDDDTTIIKALLEKDYVASFYETDRVSSDYLRWGLDYGKLYTMKDFQKMVRKISKEDIERYMKRLINLEAYFILVQK</sequence>
<comment type="similarity">
    <text evidence="2 3">Belongs to the peptidase M16 family.</text>
</comment>
<dbReference type="Pfam" id="PF00675">
    <property type="entry name" value="Peptidase_M16"/>
    <property type="match status" value="1"/>
</dbReference>
<dbReference type="AlphaFoldDB" id="A0A8J6PUY5"/>
<name>A0A8J6PUY5_9FLAO</name>
<dbReference type="EMBL" id="JACVXD010000004">
    <property type="protein sequence ID" value="MBD0824240.1"/>
    <property type="molecule type" value="Genomic_DNA"/>
</dbReference>
<gene>
    <name evidence="6" type="ORF">ICJ85_09415</name>
</gene>
<dbReference type="Gene3D" id="3.30.830.10">
    <property type="entry name" value="Metalloenzyme, LuxS/M16 peptidase-like"/>
    <property type="match status" value="2"/>
</dbReference>
<keyword evidence="7" id="KW-1185">Reference proteome</keyword>
<dbReference type="Proteomes" id="UP000621516">
    <property type="component" value="Unassembled WGS sequence"/>
</dbReference>
<dbReference type="RefSeq" id="WP_188223541.1">
    <property type="nucleotide sequence ID" value="NZ_JACVXD010000004.1"/>
</dbReference>
<evidence type="ECO:0000259" key="5">
    <source>
        <dbReference type="Pfam" id="PF05193"/>
    </source>
</evidence>
<evidence type="ECO:0000313" key="7">
    <source>
        <dbReference type="Proteomes" id="UP000621516"/>
    </source>
</evidence>
<evidence type="ECO:0000256" key="3">
    <source>
        <dbReference type="RuleBase" id="RU004447"/>
    </source>
</evidence>
<dbReference type="PANTHER" id="PTHR11851">
    <property type="entry name" value="METALLOPROTEASE"/>
    <property type="match status" value="1"/>
</dbReference>
<dbReference type="InterPro" id="IPR001431">
    <property type="entry name" value="Pept_M16_Zn_BS"/>
</dbReference>
<feature type="domain" description="Peptidase M16 C-terminal" evidence="5">
    <location>
        <begin position="191"/>
        <end position="362"/>
    </location>
</feature>
<dbReference type="Pfam" id="PF05193">
    <property type="entry name" value="Peptidase_M16_C"/>
    <property type="match status" value="2"/>
</dbReference>
<accession>A0A8J6PUY5</accession>
<comment type="cofactor">
    <cofactor evidence="1">
        <name>Zn(2+)</name>
        <dbReference type="ChEBI" id="CHEBI:29105"/>
    </cofactor>
</comment>
<dbReference type="GO" id="GO:0004222">
    <property type="term" value="F:metalloendopeptidase activity"/>
    <property type="evidence" value="ECO:0007669"/>
    <property type="project" value="InterPro"/>
</dbReference>
<comment type="caution">
    <text evidence="6">The sequence shown here is derived from an EMBL/GenBank/DDBJ whole genome shotgun (WGS) entry which is preliminary data.</text>
</comment>
<dbReference type="InterPro" id="IPR050361">
    <property type="entry name" value="MPP/UQCRC_Complex"/>
</dbReference>
<dbReference type="GO" id="GO:0046872">
    <property type="term" value="F:metal ion binding"/>
    <property type="evidence" value="ECO:0007669"/>
    <property type="project" value="InterPro"/>
</dbReference>
<dbReference type="InterPro" id="IPR011249">
    <property type="entry name" value="Metalloenz_LuxS/M16"/>
</dbReference>
<feature type="domain" description="Peptidase M16 N-terminal" evidence="4">
    <location>
        <begin position="55"/>
        <end position="162"/>
    </location>
</feature>
<reference evidence="6 7" key="1">
    <citation type="journal article" date="2018" name="J. Microbiol.">
        <title>Aestuariibaculum marinum sp. nov., a marine bacterium isolated from seawater in South Korea.</title>
        <authorList>
            <person name="Choi J."/>
            <person name="Lee D."/>
            <person name="Jang J.H."/>
            <person name="Cha S."/>
            <person name="Seo T."/>
        </authorList>
    </citation>
    <scope>NUCLEOTIDE SEQUENCE [LARGE SCALE GENOMIC DNA]</scope>
    <source>
        <strain evidence="6 7">IP7</strain>
    </source>
</reference>
<dbReference type="InterPro" id="IPR007863">
    <property type="entry name" value="Peptidase_M16_C"/>
</dbReference>